<dbReference type="AlphaFoldDB" id="A0AAN6NKP3"/>
<evidence type="ECO:0000313" key="1">
    <source>
        <dbReference type="EMBL" id="KAK3947611.1"/>
    </source>
</evidence>
<sequence length="99" mass="10291">MRYWNESLGGMTQCCSPNDPYVDGMMTVDMAAIGGMMASCAKEKGGVKGNEGYSYKSGLGAAHSKDEDEASASSRIPPVGRTTLLGVGVWALLAIGLLV</sequence>
<evidence type="ECO:0000313" key="2">
    <source>
        <dbReference type="Proteomes" id="UP001303222"/>
    </source>
</evidence>
<organism evidence="1 2">
    <name type="scientific">Pseudoneurospora amorphoporcata</name>
    <dbReference type="NCBI Taxonomy" id="241081"/>
    <lineage>
        <taxon>Eukaryota</taxon>
        <taxon>Fungi</taxon>
        <taxon>Dikarya</taxon>
        <taxon>Ascomycota</taxon>
        <taxon>Pezizomycotina</taxon>
        <taxon>Sordariomycetes</taxon>
        <taxon>Sordariomycetidae</taxon>
        <taxon>Sordariales</taxon>
        <taxon>Sordariaceae</taxon>
        <taxon>Pseudoneurospora</taxon>
    </lineage>
</organism>
<reference evidence="1" key="1">
    <citation type="journal article" date="2023" name="Mol. Phylogenet. Evol.">
        <title>Genome-scale phylogeny and comparative genomics of the fungal order Sordariales.</title>
        <authorList>
            <person name="Hensen N."/>
            <person name="Bonometti L."/>
            <person name="Westerberg I."/>
            <person name="Brannstrom I.O."/>
            <person name="Guillou S."/>
            <person name="Cros-Aarteil S."/>
            <person name="Calhoun S."/>
            <person name="Haridas S."/>
            <person name="Kuo A."/>
            <person name="Mondo S."/>
            <person name="Pangilinan J."/>
            <person name="Riley R."/>
            <person name="LaButti K."/>
            <person name="Andreopoulos B."/>
            <person name="Lipzen A."/>
            <person name="Chen C."/>
            <person name="Yan M."/>
            <person name="Daum C."/>
            <person name="Ng V."/>
            <person name="Clum A."/>
            <person name="Steindorff A."/>
            <person name="Ohm R.A."/>
            <person name="Martin F."/>
            <person name="Silar P."/>
            <person name="Natvig D.O."/>
            <person name="Lalanne C."/>
            <person name="Gautier V."/>
            <person name="Ament-Velasquez S.L."/>
            <person name="Kruys A."/>
            <person name="Hutchinson M.I."/>
            <person name="Powell A.J."/>
            <person name="Barry K."/>
            <person name="Miller A.N."/>
            <person name="Grigoriev I.V."/>
            <person name="Debuchy R."/>
            <person name="Gladieux P."/>
            <person name="Hiltunen Thoren M."/>
            <person name="Johannesson H."/>
        </authorList>
    </citation>
    <scope>NUCLEOTIDE SEQUENCE</scope>
    <source>
        <strain evidence="1">CBS 626.80</strain>
    </source>
</reference>
<gene>
    <name evidence="1" type="ORF">QBC32DRAFT_353804</name>
</gene>
<keyword evidence="2" id="KW-1185">Reference proteome</keyword>
<proteinExistence type="predicted"/>
<name>A0AAN6NKP3_9PEZI</name>
<reference evidence="1" key="2">
    <citation type="submission" date="2023-06" db="EMBL/GenBank/DDBJ databases">
        <authorList>
            <consortium name="Lawrence Berkeley National Laboratory"/>
            <person name="Mondo S.J."/>
            <person name="Hensen N."/>
            <person name="Bonometti L."/>
            <person name="Westerberg I."/>
            <person name="Brannstrom I.O."/>
            <person name="Guillou S."/>
            <person name="Cros-Aarteil S."/>
            <person name="Calhoun S."/>
            <person name="Haridas S."/>
            <person name="Kuo A."/>
            <person name="Pangilinan J."/>
            <person name="Riley R."/>
            <person name="Labutti K."/>
            <person name="Andreopoulos B."/>
            <person name="Lipzen A."/>
            <person name="Chen C."/>
            <person name="Yanf M."/>
            <person name="Daum C."/>
            <person name="Ng V."/>
            <person name="Clum A."/>
            <person name="Steindorff A."/>
            <person name="Ohm R."/>
            <person name="Martin F."/>
            <person name="Silar P."/>
            <person name="Natvig D."/>
            <person name="Lalanne C."/>
            <person name="Gautier V."/>
            <person name="Ament-Velasquez S.L."/>
            <person name="Kruys A."/>
            <person name="Hutchinson M.I."/>
            <person name="Powell A.J."/>
            <person name="Barry K."/>
            <person name="Miller A.N."/>
            <person name="Grigoriev I.V."/>
            <person name="Debuchy R."/>
            <person name="Gladieux P."/>
            <person name="Thoren M.H."/>
            <person name="Johannesson H."/>
        </authorList>
    </citation>
    <scope>NUCLEOTIDE SEQUENCE</scope>
    <source>
        <strain evidence="1">CBS 626.80</strain>
    </source>
</reference>
<comment type="caution">
    <text evidence="1">The sequence shown here is derived from an EMBL/GenBank/DDBJ whole genome shotgun (WGS) entry which is preliminary data.</text>
</comment>
<protein>
    <submittedName>
        <fullName evidence="1">Uncharacterized protein</fullName>
    </submittedName>
</protein>
<dbReference type="EMBL" id="MU859332">
    <property type="protein sequence ID" value="KAK3947611.1"/>
    <property type="molecule type" value="Genomic_DNA"/>
</dbReference>
<accession>A0AAN6NKP3</accession>
<dbReference type="Proteomes" id="UP001303222">
    <property type="component" value="Unassembled WGS sequence"/>
</dbReference>